<feature type="compositionally biased region" description="Basic and acidic residues" evidence="1">
    <location>
        <begin position="71"/>
        <end position="84"/>
    </location>
</feature>
<protein>
    <recommendedName>
        <fullName evidence="4">DNA polymerase III subunit chi</fullName>
    </recommendedName>
</protein>
<evidence type="ECO:0000313" key="3">
    <source>
        <dbReference type="Proteomes" id="UP000765845"/>
    </source>
</evidence>
<evidence type="ECO:0008006" key="4">
    <source>
        <dbReference type="Google" id="ProtNLM"/>
    </source>
</evidence>
<keyword evidence="3" id="KW-1185">Reference proteome</keyword>
<evidence type="ECO:0000256" key="1">
    <source>
        <dbReference type="SAM" id="MobiDB-lite"/>
    </source>
</evidence>
<accession>A0ABX1GF32</accession>
<gene>
    <name evidence="2" type="ORF">HCU74_10330</name>
</gene>
<organism evidence="2 3">
    <name type="scientific">Spongiibacter thalassae</name>
    <dbReference type="NCBI Taxonomy" id="2721624"/>
    <lineage>
        <taxon>Bacteria</taxon>
        <taxon>Pseudomonadati</taxon>
        <taxon>Pseudomonadota</taxon>
        <taxon>Gammaproteobacteria</taxon>
        <taxon>Cellvibrionales</taxon>
        <taxon>Spongiibacteraceae</taxon>
        <taxon>Spongiibacter</taxon>
    </lineage>
</organism>
<dbReference type="RefSeq" id="WP_168450357.1">
    <property type="nucleotide sequence ID" value="NZ_JAAWWK010000003.1"/>
</dbReference>
<reference evidence="2 3" key="1">
    <citation type="submission" date="2020-04" db="EMBL/GenBank/DDBJ databases">
        <authorList>
            <person name="Yoon J."/>
        </authorList>
    </citation>
    <scope>NUCLEOTIDE SEQUENCE [LARGE SCALE GENOMIC DNA]</scope>
    <source>
        <strain evidence="2 3">KMU-166</strain>
    </source>
</reference>
<evidence type="ECO:0000313" key="2">
    <source>
        <dbReference type="EMBL" id="NKI17819.1"/>
    </source>
</evidence>
<sequence length="126" mass="14164">MKDSGSTRHSPLLSDLEDLKKSLADDSDRLQHIPVLDDILEPSPTFQADPAAPSLADSGVRYSDTPADAEETAREHHYPGDDDHSREVFIQALIDDLLPDIEAELRRRLLKLDSEILARWHQQSRG</sequence>
<dbReference type="Proteomes" id="UP000765845">
    <property type="component" value="Unassembled WGS sequence"/>
</dbReference>
<comment type="caution">
    <text evidence="2">The sequence shown here is derived from an EMBL/GenBank/DDBJ whole genome shotgun (WGS) entry which is preliminary data.</text>
</comment>
<name>A0ABX1GF32_9GAMM</name>
<dbReference type="EMBL" id="JAAWWK010000003">
    <property type="protein sequence ID" value="NKI17819.1"/>
    <property type="molecule type" value="Genomic_DNA"/>
</dbReference>
<proteinExistence type="predicted"/>
<feature type="region of interest" description="Disordered" evidence="1">
    <location>
        <begin position="42"/>
        <end position="84"/>
    </location>
</feature>